<dbReference type="Proteomes" id="UP000805193">
    <property type="component" value="Unassembled WGS sequence"/>
</dbReference>
<proteinExistence type="predicted"/>
<name>A0AC60Q9D8_IXOPE</name>
<protein>
    <submittedName>
        <fullName evidence="1">Uncharacterized protein</fullName>
    </submittedName>
</protein>
<evidence type="ECO:0000313" key="1">
    <source>
        <dbReference type="EMBL" id="KAG0430504.1"/>
    </source>
</evidence>
<evidence type="ECO:0000313" key="2">
    <source>
        <dbReference type="Proteomes" id="UP000805193"/>
    </source>
</evidence>
<sequence>MGLALVPLLSARLDALLVRLAPWIFGSLLCVFVLLPVLRWFRIWKALRPIPGPWDLIPFWFTISIIRKSLAKGVQVKDATALFFSLVREVCDTYKGKTFKAYIGISPFVVIHSPEAAETLLSSTGNHGKPFEYSFITAWLGPRNILTATGDIWRFKRKLLTPAFHFRVLENYMQIFNENGDQLTKRIGALLDKAPNEAIPLFHNVQKCALDIIGQVTMGTKLRLQENKNENFRIWFNRLTFLISVRFFRPWTWLQTIYEMTTEGRVFKETLRNMEDFSYSIMRNRGDKVKNFEVISKLEPEENISHASERDTILLDALLKRHLRENRYHLEEVKKDIDSILFAGNDSTTSAISWNLYMLGLHPEIQAKVHHELDQIFDGDIDRDITTDDLKQMKYLECCLKGASAVLTVLLLGFPAAPIFGPTQDEFETNGYTMLMLPPLTVSSASPSATESTQFYG</sequence>
<keyword evidence="2" id="KW-1185">Reference proteome</keyword>
<reference evidence="1 2" key="1">
    <citation type="journal article" date="2020" name="Cell">
        <title>Large-Scale Comparative Analyses of Tick Genomes Elucidate Their Genetic Diversity and Vector Capacities.</title>
        <authorList>
            <consortium name="Tick Genome and Microbiome Consortium (TIGMIC)"/>
            <person name="Jia N."/>
            <person name="Wang J."/>
            <person name="Shi W."/>
            <person name="Du L."/>
            <person name="Sun Y."/>
            <person name="Zhan W."/>
            <person name="Jiang J.F."/>
            <person name="Wang Q."/>
            <person name="Zhang B."/>
            <person name="Ji P."/>
            <person name="Bell-Sakyi L."/>
            <person name="Cui X.M."/>
            <person name="Yuan T.T."/>
            <person name="Jiang B.G."/>
            <person name="Yang W.F."/>
            <person name="Lam T.T."/>
            <person name="Chang Q.C."/>
            <person name="Ding S.J."/>
            <person name="Wang X.J."/>
            <person name="Zhu J.G."/>
            <person name="Ruan X.D."/>
            <person name="Zhao L."/>
            <person name="Wei J.T."/>
            <person name="Ye R.Z."/>
            <person name="Que T.C."/>
            <person name="Du C.H."/>
            <person name="Zhou Y.H."/>
            <person name="Cheng J.X."/>
            <person name="Dai P.F."/>
            <person name="Guo W.B."/>
            <person name="Han X.H."/>
            <person name="Huang E.J."/>
            <person name="Li L.F."/>
            <person name="Wei W."/>
            <person name="Gao Y.C."/>
            <person name="Liu J.Z."/>
            <person name="Shao H.Z."/>
            <person name="Wang X."/>
            <person name="Wang C.C."/>
            <person name="Yang T.C."/>
            <person name="Huo Q.B."/>
            <person name="Li W."/>
            <person name="Chen H.Y."/>
            <person name="Chen S.E."/>
            <person name="Zhou L.G."/>
            <person name="Ni X.B."/>
            <person name="Tian J.H."/>
            <person name="Sheng Y."/>
            <person name="Liu T."/>
            <person name="Pan Y.S."/>
            <person name="Xia L.Y."/>
            <person name="Li J."/>
            <person name="Zhao F."/>
            <person name="Cao W.C."/>
        </authorList>
    </citation>
    <scope>NUCLEOTIDE SEQUENCE [LARGE SCALE GENOMIC DNA]</scope>
    <source>
        <strain evidence="1">Iper-2018</strain>
    </source>
</reference>
<comment type="caution">
    <text evidence="1">The sequence shown here is derived from an EMBL/GenBank/DDBJ whole genome shotgun (WGS) entry which is preliminary data.</text>
</comment>
<accession>A0AC60Q9D8</accession>
<gene>
    <name evidence="1" type="ORF">HPB47_022631</name>
</gene>
<organism evidence="1 2">
    <name type="scientific">Ixodes persulcatus</name>
    <name type="common">Taiga tick</name>
    <dbReference type="NCBI Taxonomy" id="34615"/>
    <lineage>
        <taxon>Eukaryota</taxon>
        <taxon>Metazoa</taxon>
        <taxon>Ecdysozoa</taxon>
        <taxon>Arthropoda</taxon>
        <taxon>Chelicerata</taxon>
        <taxon>Arachnida</taxon>
        <taxon>Acari</taxon>
        <taxon>Parasitiformes</taxon>
        <taxon>Ixodida</taxon>
        <taxon>Ixodoidea</taxon>
        <taxon>Ixodidae</taxon>
        <taxon>Ixodinae</taxon>
        <taxon>Ixodes</taxon>
    </lineage>
</organism>
<dbReference type="EMBL" id="JABSTQ010009318">
    <property type="protein sequence ID" value="KAG0430504.1"/>
    <property type="molecule type" value="Genomic_DNA"/>
</dbReference>